<evidence type="ECO:0008006" key="7">
    <source>
        <dbReference type="Google" id="ProtNLM"/>
    </source>
</evidence>
<protein>
    <recommendedName>
        <fullName evidence="7">T-cell activation inhibitor, mitochondrial</fullName>
    </recommendedName>
</protein>
<dbReference type="InterPro" id="IPR027989">
    <property type="entry name" value="DUF4461"/>
</dbReference>
<feature type="region of interest" description="Disordered" evidence="2">
    <location>
        <begin position="140"/>
        <end position="165"/>
    </location>
</feature>
<feature type="domain" description="DUF4460" evidence="3">
    <location>
        <begin position="31"/>
        <end position="131"/>
    </location>
</feature>
<reference evidence="5" key="1">
    <citation type="submission" date="2021-03" db="EMBL/GenBank/DDBJ databases">
        <title>Chromosome level genome of the anhydrobiotic midge Polypedilum vanderplanki.</title>
        <authorList>
            <person name="Yoshida Y."/>
            <person name="Kikawada T."/>
            <person name="Gusev O."/>
        </authorList>
    </citation>
    <scope>NUCLEOTIDE SEQUENCE</scope>
    <source>
        <strain evidence="5">NIAS01</strain>
        <tissue evidence="5">Whole body or cell culture</tissue>
    </source>
</reference>
<dbReference type="PANTHER" id="PTHR31596:SF1">
    <property type="entry name" value="T-CELL ACTIVATION INHIBITOR, MITOCHONDRIAL"/>
    <property type="match status" value="1"/>
</dbReference>
<dbReference type="OrthoDB" id="4238at2759"/>
<feature type="domain" description="DUF4461" evidence="4">
    <location>
        <begin position="194"/>
        <end position="500"/>
    </location>
</feature>
<evidence type="ECO:0000259" key="4">
    <source>
        <dbReference type="Pfam" id="PF14688"/>
    </source>
</evidence>
<proteinExistence type="predicted"/>
<evidence type="ECO:0000313" key="5">
    <source>
        <dbReference type="EMBL" id="KAG5674569.1"/>
    </source>
</evidence>
<accession>A0A9J6BX85</accession>
<sequence length="501" mass="58785">MQFCASKFCLSLNKNQTKKYGYFGKIIFMRHFTSSQLQTALRPFFFLCHPDLFYKFPMERAINENSLKVLSGHLDSLQRHVGSQTSSNHPSSIPFYLRSKDKSKPFKLVKVPLHNEPLNSFVTNILRTCDLETSYVEKISSQTQQQRPSTANFNNRYRYEPPKSDNMRYKVDDKDVYEEYDLFQFKVRKAREDETLSKFVKKNLDLAQIRTKALDELREEVEKLKIELESKLQLKEILYSCGFNYEHFRGYLKSLEKLHDLHADDMTHLCNKKVIFSNFSGVSLEGDVHLFTGDVQNNWLELFKNIPQHEVYLKTIPMYENTLSKVLLDIKITRRKFMPKIMAKSYSSHLSRVVTTLLDYLSKNKYPEVWPSKLKDYELVVESESAPLSVGITGQFLLPSACPAFLIVDFITKNLEEAKIRKIAYNKHKHIEKSLRKQCKEKFKLQTLLKDDNITPEMMIECMEKLIRIDDLKLNNLNLHITNYYSILQDGTVCIPFNFKS</sequence>
<dbReference type="Pfam" id="PF14687">
    <property type="entry name" value="DUF4460"/>
    <property type="match status" value="1"/>
</dbReference>
<keyword evidence="1" id="KW-0175">Coiled coil</keyword>
<dbReference type="InterPro" id="IPR028031">
    <property type="entry name" value="DUF4460"/>
</dbReference>
<dbReference type="InterPro" id="IPR027986">
    <property type="entry name" value="TCAIM"/>
</dbReference>
<evidence type="ECO:0000256" key="1">
    <source>
        <dbReference type="SAM" id="Coils"/>
    </source>
</evidence>
<evidence type="ECO:0000313" key="6">
    <source>
        <dbReference type="Proteomes" id="UP001107558"/>
    </source>
</evidence>
<dbReference type="PANTHER" id="PTHR31596">
    <property type="entry name" value="T-CELL ACTIVATION INHIBITOR, MITOCHONDRIAL"/>
    <property type="match status" value="1"/>
</dbReference>
<organism evidence="5 6">
    <name type="scientific">Polypedilum vanderplanki</name>
    <name type="common">Sleeping chironomid midge</name>
    <dbReference type="NCBI Taxonomy" id="319348"/>
    <lineage>
        <taxon>Eukaryota</taxon>
        <taxon>Metazoa</taxon>
        <taxon>Ecdysozoa</taxon>
        <taxon>Arthropoda</taxon>
        <taxon>Hexapoda</taxon>
        <taxon>Insecta</taxon>
        <taxon>Pterygota</taxon>
        <taxon>Neoptera</taxon>
        <taxon>Endopterygota</taxon>
        <taxon>Diptera</taxon>
        <taxon>Nematocera</taxon>
        <taxon>Chironomoidea</taxon>
        <taxon>Chironomidae</taxon>
        <taxon>Chironominae</taxon>
        <taxon>Polypedilum</taxon>
        <taxon>Polypedilum</taxon>
    </lineage>
</organism>
<gene>
    <name evidence="5" type="ORF">PVAND_004523</name>
</gene>
<name>A0A9J6BX85_POLVA</name>
<keyword evidence="6" id="KW-1185">Reference proteome</keyword>
<dbReference type="EMBL" id="JADBJN010000002">
    <property type="protein sequence ID" value="KAG5674569.1"/>
    <property type="molecule type" value="Genomic_DNA"/>
</dbReference>
<dbReference type="Pfam" id="PF14688">
    <property type="entry name" value="DUF4461"/>
    <property type="match status" value="1"/>
</dbReference>
<dbReference type="GO" id="GO:0005739">
    <property type="term" value="C:mitochondrion"/>
    <property type="evidence" value="ECO:0007669"/>
    <property type="project" value="TreeGrafter"/>
</dbReference>
<evidence type="ECO:0000256" key="2">
    <source>
        <dbReference type="SAM" id="MobiDB-lite"/>
    </source>
</evidence>
<comment type="caution">
    <text evidence="5">The sequence shown here is derived from an EMBL/GenBank/DDBJ whole genome shotgun (WGS) entry which is preliminary data.</text>
</comment>
<dbReference type="Proteomes" id="UP001107558">
    <property type="component" value="Chromosome 2"/>
</dbReference>
<dbReference type="AlphaFoldDB" id="A0A9J6BX85"/>
<feature type="coiled-coil region" evidence="1">
    <location>
        <begin position="207"/>
        <end position="234"/>
    </location>
</feature>
<evidence type="ECO:0000259" key="3">
    <source>
        <dbReference type="Pfam" id="PF14687"/>
    </source>
</evidence>
<feature type="compositionally biased region" description="Polar residues" evidence="2">
    <location>
        <begin position="140"/>
        <end position="155"/>
    </location>
</feature>